<keyword evidence="1" id="KW-0732">Signal</keyword>
<organism evidence="2 3">
    <name type="scientific">Euzebya pacifica</name>
    <dbReference type="NCBI Taxonomy" id="1608957"/>
    <lineage>
        <taxon>Bacteria</taxon>
        <taxon>Bacillati</taxon>
        <taxon>Actinomycetota</taxon>
        <taxon>Nitriliruptoria</taxon>
        <taxon>Euzebyales</taxon>
    </lineage>
</organism>
<feature type="signal peptide" evidence="1">
    <location>
        <begin position="1"/>
        <end position="28"/>
    </location>
</feature>
<dbReference type="Pfam" id="PF04122">
    <property type="entry name" value="CW_binding_2"/>
    <property type="match status" value="2"/>
</dbReference>
<feature type="chain" id="PRO_5017063197" evidence="1">
    <location>
        <begin position="29"/>
        <end position="647"/>
    </location>
</feature>
<evidence type="ECO:0000256" key="1">
    <source>
        <dbReference type="SAM" id="SignalP"/>
    </source>
</evidence>
<dbReference type="OrthoDB" id="5240435at2"/>
<evidence type="ECO:0000313" key="2">
    <source>
        <dbReference type="EMBL" id="AXV05664.1"/>
    </source>
</evidence>
<dbReference type="AlphaFoldDB" id="A0A346XTW7"/>
<proteinExistence type="predicted"/>
<keyword evidence="2" id="KW-0723">Serine/threonine-protein kinase</keyword>
<keyword evidence="3" id="KW-1185">Reference proteome</keyword>
<accession>A0A346XTW7</accession>
<dbReference type="Proteomes" id="UP000264006">
    <property type="component" value="Chromosome"/>
</dbReference>
<dbReference type="InterPro" id="IPR007253">
    <property type="entry name" value="Cell_wall-bd_2"/>
</dbReference>
<sequence length="647" mass="68390">MSAPHRRTATLLVVMLTMGLLTALPAQGEEYASFGCFSDPAGDAGGVDVADIVGTCLQYPDTSSSPEFPQGEPIRLTTVFAAGNNPLQDASWTNDDTALQVALSTDGDPNPELVLRLFHNGTSLVRSIEDGAGGQVADCDAQVELDPSFQGIDFVLQPSCIPDSPDVRYSVQMAYEETDGAAVAMDRWPDTDASVRMPRGDENPFCDAPTETGSEVTVARVACFIGGTEPVSQAVAISQFVFNDLSTQEYEPYTGQWAVIVRDDNFADALAGSSLGFGQGPLLFTYSPTSGPTLGQDHTRLAPATKQELVRTVPRGFPVYVLGGTAAIDEGVMDHLRELGYDARRLSGPTRVDTAAAVALEVRQRTQDFAARNAGFPDTNMVLMANQDNWPDAVLAGQVGALWGFPVLLTGATGPAPAATLAALDQLRPQAIQFIGGSAVISSDTLRSIRDHANTNGYAFGGPGAALTDDTSNPWRQFCANTNPDGSQIPRWTCRWGGDSRIATGAAVSQFGREMIQRFGGEDTLIPDTEVYASGVPLGGGVDSDNYAYVLAASMMSGRFGGAVFLPTDNNTLTDTVIQSVCDIRRGKDTNGDGEPDTPFIEFVELVALMADTDRLSDGFGEEIRSLITDGCPATFAGAAPDLVTAD</sequence>
<keyword evidence="2" id="KW-0808">Transferase</keyword>
<protein>
    <submittedName>
        <fullName evidence="2">Serine/threonine protein kinase</fullName>
    </submittedName>
</protein>
<name>A0A346XTW7_9ACTN</name>
<keyword evidence="2" id="KW-0418">Kinase</keyword>
<dbReference type="KEGG" id="euz:DVS28_a0963"/>
<dbReference type="EMBL" id="CP031165">
    <property type="protein sequence ID" value="AXV05664.1"/>
    <property type="molecule type" value="Genomic_DNA"/>
</dbReference>
<dbReference type="GO" id="GO:0004674">
    <property type="term" value="F:protein serine/threonine kinase activity"/>
    <property type="evidence" value="ECO:0007669"/>
    <property type="project" value="UniProtKB-KW"/>
</dbReference>
<reference evidence="2 3" key="1">
    <citation type="submission" date="2018-09" db="EMBL/GenBank/DDBJ databases">
        <title>Complete genome sequence of Euzebya sp. DY32-46 isolated from seawater of Pacific Ocean.</title>
        <authorList>
            <person name="Xu L."/>
            <person name="Wu Y.-H."/>
            <person name="Xu X.-W."/>
        </authorList>
    </citation>
    <scope>NUCLEOTIDE SEQUENCE [LARGE SCALE GENOMIC DNA]</scope>
    <source>
        <strain evidence="2 3">DY32-46</strain>
    </source>
</reference>
<gene>
    <name evidence="2" type="ORF">DVS28_a0963</name>
</gene>
<dbReference type="RefSeq" id="WP_114590437.1">
    <property type="nucleotide sequence ID" value="NZ_CP031165.1"/>
</dbReference>
<evidence type="ECO:0000313" key="3">
    <source>
        <dbReference type="Proteomes" id="UP000264006"/>
    </source>
</evidence>